<reference evidence="2" key="4">
    <citation type="submission" date="2019-03" db="UniProtKB">
        <authorList>
            <consortium name="EnsemblPlants"/>
        </authorList>
    </citation>
    <scope>IDENTIFICATION</scope>
</reference>
<accession>A0A453HGN9</accession>
<protein>
    <submittedName>
        <fullName evidence="2">Uncharacterized protein</fullName>
    </submittedName>
</protein>
<sequence length="81" mass="9145">MPRRRWSYQLDRPAQQPCAVRVTTGGFEVESQFCIGTVRGLFIFGSSALFFLLSLAFDSCVFIRVMPTNVNSTKLQSVHVK</sequence>
<dbReference type="Gramene" id="AET4Gv20190100.4">
    <property type="protein sequence ID" value="AET4Gv20190100.4"/>
    <property type="gene ID" value="AET4Gv20190100"/>
</dbReference>
<dbReference type="AlphaFoldDB" id="A0A453HGN9"/>
<evidence type="ECO:0000313" key="2">
    <source>
        <dbReference type="EnsemblPlants" id="AET4Gv20190100.4"/>
    </source>
</evidence>
<reference evidence="2" key="3">
    <citation type="journal article" date="2017" name="Nature">
        <title>Genome sequence of the progenitor of the wheat D genome Aegilops tauschii.</title>
        <authorList>
            <person name="Luo M.C."/>
            <person name="Gu Y.Q."/>
            <person name="Puiu D."/>
            <person name="Wang H."/>
            <person name="Twardziok S.O."/>
            <person name="Deal K.R."/>
            <person name="Huo N."/>
            <person name="Zhu T."/>
            <person name="Wang L."/>
            <person name="Wang Y."/>
            <person name="McGuire P.E."/>
            <person name="Liu S."/>
            <person name="Long H."/>
            <person name="Ramasamy R.K."/>
            <person name="Rodriguez J.C."/>
            <person name="Van S.L."/>
            <person name="Yuan L."/>
            <person name="Wang Z."/>
            <person name="Xia Z."/>
            <person name="Xiao L."/>
            <person name="Anderson O.D."/>
            <person name="Ouyang S."/>
            <person name="Liang Y."/>
            <person name="Zimin A.V."/>
            <person name="Pertea G."/>
            <person name="Qi P."/>
            <person name="Bennetzen J.L."/>
            <person name="Dai X."/>
            <person name="Dawson M.W."/>
            <person name="Muller H.G."/>
            <person name="Kugler K."/>
            <person name="Rivarola-Duarte L."/>
            <person name="Spannagl M."/>
            <person name="Mayer K.F.X."/>
            <person name="Lu F.H."/>
            <person name="Bevan M.W."/>
            <person name="Leroy P."/>
            <person name="Li P."/>
            <person name="You F.M."/>
            <person name="Sun Q."/>
            <person name="Liu Z."/>
            <person name="Lyons E."/>
            <person name="Wicker T."/>
            <person name="Salzberg S.L."/>
            <person name="Devos K.M."/>
            <person name="Dvorak J."/>
        </authorList>
    </citation>
    <scope>NUCLEOTIDE SEQUENCE [LARGE SCALE GENOMIC DNA]</scope>
    <source>
        <strain evidence="2">cv. AL8/78</strain>
    </source>
</reference>
<keyword evidence="1" id="KW-1133">Transmembrane helix</keyword>
<reference evidence="3" key="2">
    <citation type="journal article" date="2017" name="Nat. Plants">
        <title>The Aegilops tauschii genome reveals multiple impacts of transposons.</title>
        <authorList>
            <person name="Zhao G."/>
            <person name="Zou C."/>
            <person name="Li K."/>
            <person name="Wang K."/>
            <person name="Li T."/>
            <person name="Gao L."/>
            <person name="Zhang X."/>
            <person name="Wang H."/>
            <person name="Yang Z."/>
            <person name="Liu X."/>
            <person name="Jiang W."/>
            <person name="Mao L."/>
            <person name="Kong X."/>
            <person name="Jiao Y."/>
            <person name="Jia J."/>
        </authorList>
    </citation>
    <scope>NUCLEOTIDE SEQUENCE [LARGE SCALE GENOMIC DNA]</scope>
    <source>
        <strain evidence="3">cv. AL8/78</strain>
    </source>
</reference>
<keyword evidence="1" id="KW-0812">Transmembrane</keyword>
<keyword evidence="1" id="KW-0472">Membrane</keyword>
<dbReference type="Proteomes" id="UP000015105">
    <property type="component" value="Chromosome 4D"/>
</dbReference>
<reference evidence="3" key="1">
    <citation type="journal article" date="2014" name="Science">
        <title>Ancient hybridizations among the ancestral genomes of bread wheat.</title>
        <authorList>
            <consortium name="International Wheat Genome Sequencing Consortium,"/>
            <person name="Marcussen T."/>
            <person name="Sandve S.R."/>
            <person name="Heier L."/>
            <person name="Spannagl M."/>
            <person name="Pfeifer M."/>
            <person name="Jakobsen K.S."/>
            <person name="Wulff B.B."/>
            <person name="Steuernagel B."/>
            <person name="Mayer K.F."/>
            <person name="Olsen O.A."/>
        </authorList>
    </citation>
    <scope>NUCLEOTIDE SEQUENCE [LARGE SCALE GENOMIC DNA]</scope>
    <source>
        <strain evidence="3">cv. AL8/78</strain>
    </source>
</reference>
<organism evidence="2 3">
    <name type="scientific">Aegilops tauschii subsp. strangulata</name>
    <name type="common">Goatgrass</name>
    <dbReference type="NCBI Taxonomy" id="200361"/>
    <lineage>
        <taxon>Eukaryota</taxon>
        <taxon>Viridiplantae</taxon>
        <taxon>Streptophyta</taxon>
        <taxon>Embryophyta</taxon>
        <taxon>Tracheophyta</taxon>
        <taxon>Spermatophyta</taxon>
        <taxon>Magnoliopsida</taxon>
        <taxon>Liliopsida</taxon>
        <taxon>Poales</taxon>
        <taxon>Poaceae</taxon>
        <taxon>BOP clade</taxon>
        <taxon>Pooideae</taxon>
        <taxon>Triticodae</taxon>
        <taxon>Triticeae</taxon>
        <taxon>Triticinae</taxon>
        <taxon>Aegilops</taxon>
    </lineage>
</organism>
<proteinExistence type="predicted"/>
<feature type="transmembrane region" description="Helical" evidence="1">
    <location>
        <begin position="41"/>
        <end position="65"/>
    </location>
</feature>
<evidence type="ECO:0000313" key="3">
    <source>
        <dbReference type="Proteomes" id="UP000015105"/>
    </source>
</evidence>
<name>A0A453HGN9_AEGTS</name>
<reference evidence="2" key="5">
    <citation type="journal article" date="2021" name="G3 (Bethesda)">
        <title>Aegilops tauschii genome assembly Aet v5.0 features greater sequence contiguity and improved annotation.</title>
        <authorList>
            <person name="Wang L."/>
            <person name="Zhu T."/>
            <person name="Rodriguez J.C."/>
            <person name="Deal K.R."/>
            <person name="Dubcovsky J."/>
            <person name="McGuire P.E."/>
            <person name="Lux T."/>
            <person name="Spannagl M."/>
            <person name="Mayer K.F.X."/>
            <person name="Baldrich P."/>
            <person name="Meyers B.C."/>
            <person name="Huo N."/>
            <person name="Gu Y.Q."/>
            <person name="Zhou H."/>
            <person name="Devos K.M."/>
            <person name="Bennetzen J.L."/>
            <person name="Unver T."/>
            <person name="Budak H."/>
            <person name="Gulick P.J."/>
            <person name="Galiba G."/>
            <person name="Kalapos B."/>
            <person name="Nelson D.R."/>
            <person name="Li P."/>
            <person name="You F.M."/>
            <person name="Luo M.C."/>
            <person name="Dvorak J."/>
        </authorList>
    </citation>
    <scope>NUCLEOTIDE SEQUENCE [LARGE SCALE GENOMIC DNA]</scope>
    <source>
        <strain evidence="2">cv. AL8/78</strain>
    </source>
</reference>
<keyword evidence="3" id="KW-1185">Reference proteome</keyword>
<dbReference type="EnsemblPlants" id="AET4Gv20190100.4">
    <property type="protein sequence ID" value="AET4Gv20190100.4"/>
    <property type="gene ID" value="AET4Gv20190100"/>
</dbReference>
<evidence type="ECO:0000256" key="1">
    <source>
        <dbReference type="SAM" id="Phobius"/>
    </source>
</evidence>